<evidence type="ECO:0000313" key="2">
    <source>
        <dbReference type="Proteomes" id="UP000012073"/>
    </source>
</evidence>
<dbReference type="RefSeq" id="XP_005715191.1">
    <property type="nucleotide sequence ID" value="XM_005715134.1"/>
</dbReference>
<dbReference type="KEGG" id="ccp:CHC_T00003425001"/>
<dbReference type="Gramene" id="CDF35372">
    <property type="protein sequence ID" value="CDF35372"/>
    <property type="gene ID" value="CHC_T00003425001"/>
</dbReference>
<reference evidence="2" key="1">
    <citation type="journal article" date="2013" name="Proc. Natl. Acad. Sci. U.S.A.">
        <title>Genome structure and metabolic features in the red seaweed Chondrus crispus shed light on evolution of the Archaeplastida.</title>
        <authorList>
            <person name="Collen J."/>
            <person name="Porcel B."/>
            <person name="Carre W."/>
            <person name="Ball S.G."/>
            <person name="Chaparro C."/>
            <person name="Tonon T."/>
            <person name="Barbeyron T."/>
            <person name="Michel G."/>
            <person name="Noel B."/>
            <person name="Valentin K."/>
            <person name="Elias M."/>
            <person name="Artiguenave F."/>
            <person name="Arun A."/>
            <person name="Aury J.M."/>
            <person name="Barbosa-Neto J.F."/>
            <person name="Bothwell J.H."/>
            <person name="Bouget F.Y."/>
            <person name="Brillet L."/>
            <person name="Cabello-Hurtado F."/>
            <person name="Capella-Gutierrez S."/>
            <person name="Charrier B."/>
            <person name="Cladiere L."/>
            <person name="Cock J.M."/>
            <person name="Coelho S.M."/>
            <person name="Colleoni C."/>
            <person name="Czjzek M."/>
            <person name="Da Silva C."/>
            <person name="Delage L."/>
            <person name="Denoeud F."/>
            <person name="Deschamps P."/>
            <person name="Dittami S.M."/>
            <person name="Gabaldon T."/>
            <person name="Gachon C.M."/>
            <person name="Groisillier A."/>
            <person name="Herve C."/>
            <person name="Jabbari K."/>
            <person name="Katinka M."/>
            <person name="Kloareg B."/>
            <person name="Kowalczyk N."/>
            <person name="Labadie K."/>
            <person name="Leblanc C."/>
            <person name="Lopez P.J."/>
            <person name="McLachlan D.H."/>
            <person name="Meslet-Cladiere L."/>
            <person name="Moustafa A."/>
            <person name="Nehr Z."/>
            <person name="Nyvall Collen P."/>
            <person name="Panaud O."/>
            <person name="Partensky F."/>
            <person name="Poulain J."/>
            <person name="Rensing S.A."/>
            <person name="Rousvoal S."/>
            <person name="Samson G."/>
            <person name="Symeonidi A."/>
            <person name="Weissenbach J."/>
            <person name="Zambounis A."/>
            <person name="Wincker P."/>
            <person name="Boyen C."/>
        </authorList>
    </citation>
    <scope>NUCLEOTIDE SEQUENCE [LARGE SCALE GENOMIC DNA]</scope>
    <source>
        <strain evidence="2">cv. Stackhouse</strain>
    </source>
</reference>
<name>R7QA20_CHOCR</name>
<protein>
    <submittedName>
        <fullName evidence="1">Uncharacterized protein</fullName>
    </submittedName>
</protein>
<dbReference type="Proteomes" id="UP000012073">
    <property type="component" value="Unassembled WGS sequence"/>
</dbReference>
<evidence type="ECO:0000313" key="1">
    <source>
        <dbReference type="EMBL" id="CDF35372.1"/>
    </source>
</evidence>
<gene>
    <name evidence="1" type="ORF">CHC_T00003425001</name>
</gene>
<dbReference type="GeneID" id="17322901"/>
<organism evidence="1 2">
    <name type="scientific">Chondrus crispus</name>
    <name type="common">Carrageen Irish moss</name>
    <name type="synonym">Polymorpha crispa</name>
    <dbReference type="NCBI Taxonomy" id="2769"/>
    <lineage>
        <taxon>Eukaryota</taxon>
        <taxon>Rhodophyta</taxon>
        <taxon>Florideophyceae</taxon>
        <taxon>Rhodymeniophycidae</taxon>
        <taxon>Gigartinales</taxon>
        <taxon>Gigartinaceae</taxon>
        <taxon>Chondrus</taxon>
    </lineage>
</organism>
<dbReference type="EMBL" id="HG001729">
    <property type="protein sequence ID" value="CDF35372.1"/>
    <property type="molecule type" value="Genomic_DNA"/>
</dbReference>
<dbReference type="AlphaFoldDB" id="R7QA20"/>
<keyword evidence="2" id="KW-1185">Reference proteome</keyword>
<accession>R7QA20</accession>
<sequence>MKDSRGCAHVYAVSSNGRPVGMHWNARRTRRRAGAGSKCMPDDAHVSARGALVGARY</sequence>
<proteinExistence type="predicted"/>